<sequence length="219" mass="24942">MDAAVNGHLPNGTAHLPLQNGKAESHEPSLEQLESELPLVMDDQLPLGELVSRLAQAVYAELVEMAETMPSMSDAARKRYVADWVIRTKRQVVKLYAIAKWSRDAAVVQKAMNITAFLMDQNRQFEDAIMALKYGRDTLDPARLRNHDLLTSLDVLTTGTYRRLPSCIKELIVPPTPLTDDEVSRTFTDIEDAMRYRLRMSEIVPWEMSQYRIGRLEHC</sequence>
<dbReference type="InterPro" id="IPR013947">
    <property type="entry name" value="Mediator_Med14"/>
</dbReference>
<keyword evidence="12" id="KW-0418">Kinase</keyword>
<reference evidence="12" key="1">
    <citation type="submission" date="2019-10" db="EMBL/GenBank/DDBJ databases">
        <authorList>
            <person name="Nor Muhammad N."/>
        </authorList>
    </citation>
    <scope>NUCLEOTIDE SEQUENCE</scope>
</reference>
<evidence type="ECO:0000256" key="9">
    <source>
        <dbReference type="RuleBase" id="RU365082"/>
    </source>
</evidence>
<dbReference type="GO" id="GO:0006357">
    <property type="term" value="P:regulation of transcription by RNA polymerase II"/>
    <property type="evidence" value="ECO:0007669"/>
    <property type="project" value="InterPro"/>
</dbReference>
<keyword evidence="5 9" id="KW-0010">Activator</keyword>
<comment type="subcellular location">
    <subcellularLocation>
        <location evidence="1 9">Nucleus</location>
    </subcellularLocation>
</comment>
<dbReference type="AlphaFoldDB" id="A0A5K1K4M5"/>
<evidence type="ECO:0000256" key="2">
    <source>
        <dbReference type="ARBA" id="ARBA00007813"/>
    </source>
</evidence>
<comment type="subunit">
    <text evidence="9">Component of the Mediator complex.</text>
</comment>
<keyword evidence="4 9" id="KW-0805">Transcription regulation</keyword>
<evidence type="ECO:0000256" key="5">
    <source>
        <dbReference type="ARBA" id="ARBA00023159"/>
    </source>
</evidence>
<evidence type="ECO:0000256" key="3">
    <source>
        <dbReference type="ARBA" id="ARBA00019619"/>
    </source>
</evidence>
<dbReference type="PANTHER" id="PTHR12809:SF2">
    <property type="entry name" value="MEDIATOR OF RNA POLYMERASE II TRANSCRIPTION SUBUNIT 14"/>
    <property type="match status" value="1"/>
</dbReference>
<organism evidence="12">
    <name type="scientific">Ganoderma boninense</name>
    <dbReference type="NCBI Taxonomy" id="34458"/>
    <lineage>
        <taxon>Eukaryota</taxon>
        <taxon>Fungi</taxon>
        <taxon>Dikarya</taxon>
        <taxon>Basidiomycota</taxon>
        <taxon>Agaricomycotina</taxon>
        <taxon>Agaricomycetes</taxon>
        <taxon>Polyporales</taxon>
        <taxon>Polyporaceae</taxon>
        <taxon>Ganoderma</taxon>
    </lineage>
</organism>
<evidence type="ECO:0000256" key="7">
    <source>
        <dbReference type="ARBA" id="ARBA00023242"/>
    </source>
</evidence>
<feature type="domain" description="Mediator complex subunit MED14 N-terminal" evidence="11">
    <location>
        <begin position="44"/>
        <end position="214"/>
    </location>
</feature>
<gene>
    <name evidence="12" type="primary">I1RUG2</name>
</gene>
<accession>A0A5K1K4M5</accession>
<dbReference type="EMBL" id="LR728595">
    <property type="protein sequence ID" value="VWP00560.1"/>
    <property type="molecule type" value="Genomic_DNA"/>
</dbReference>
<evidence type="ECO:0000256" key="10">
    <source>
        <dbReference type="SAM" id="MobiDB-lite"/>
    </source>
</evidence>
<evidence type="ECO:0000256" key="8">
    <source>
        <dbReference type="ARBA" id="ARBA00032007"/>
    </source>
</evidence>
<name>A0A5K1K4M5_9APHY</name>
<evidence type="ECO:0000259" key="11">
    <source>
        <dbReference type="Pfam" id="PF08638"/>
    </source>
</evidence>
<comment type="similarity">
    <text evidence="2 9">Belongs to the Mediator complex subunit 14 family.</text>
</comment>
<keyword evidence="6 9" id="KW-0804">Transcription</keyword>
<dbReference type="InterPro" id="IPR055122">
    <property type="entry name" value="Med14_N"/>
</dbReference>
<dbReference type="GO" id="GO:0016592">
    <property type="term" value="C:mediator complex"/>
    <property type="evidence" value="ECO:0007669"/>
    <property type="project" value="UniProtKB-UniRule"/>
</dbReference>
<keyword evidence="12" id="KW-0808">Transferase</keyword>
<dbReference type="GO" id="GO:0070847">
    <property type="term" value="C:core mediator complex"/>
    <property type="evidence" value="ECO:0007669"/>
    <property type="project" value="TreeGrafter"/>
</dbReference>
<keyword evidence="7 9" id="KW-0539">Nucleus</keyword>
<protein>
    <recommendedName>
        <fullName evidence="3 9">Mediator of RNA polymerase II transcription subunit 14</fullName>
    </recommendedName>
    <alternativeName>
        <fullName evidence="8 9">Mediator complex subunit 14</fullName>
    </alternativeName>
</protein>
<dbReference type="Pfam" id="PF08638">
    <property type="entry name" value="Med14"/>
    <property type="match status" value="1"/>
</dbReference>
<feature type="region of interest" description="Disordered" evidence="10">
    <location>
        <begin position="1"/>
        <end position="30"/>
    </location>
</feature>
<dbReference type="GO" id="GO:0016301">
    <property type="term" value="F:kinase activity"/>
    <property type="evidence" value="ECO:0007669"/>
    <property type="project" value="UniProtKB-KW"/>
</dbReference>
<dbReference type="GO" id="GO:0003712">
    <property type="term" value="F:transcription coregulator activity"/>
    <property type="evidence" value="ECO:0007669"/>
    <property type="project" value="UniProtKB-UniRule"/>
</dbReference>
<evidence type="ECO:0000256" key="1">
    <source>
        <dbReference type="ARBA" id="ARBA00004123"/>
    </source>
</evidence>
<dbReference type="PANTHER" id="PTHR12809">
    <property type="entry name" value="MEDIATOR COMPLEX SUBUNIT"/>
    <property type="match status" value="1"/>
</dbReference>
<proteinExistence type="inferred from homology"/>
<evidence type="ECO:0000313" key="12">
    <source>
        <dbReference type="EMBL" id="VWP00560.1"/>
    </source>
</evidence>
<evidence type="ECO:0000256" key="4">
    <source>
        <dbReference type="ARBA" id="ARBA00023015"/>
    </source>
</evidence>
<comment type="function">
    <text evidence="9">Component of the Mediator complex, a coactivator involved in the regulated transcription of nearly all RNA polymerase II-dependent genes. Mediator functions as a bridge to convey information from gene-specific regulatory proteins to the basal RNA polymerase II transcription machinery. Mediator is recruited to promoters by direct interactions with regulatory proteins and serves as a scaffold for the assembly of a functional preinitiation complex with RNA polymerase II and the general transcription factors.</text>
</comment>
<evidence type="ECO:0000256" key="6">
    <source>
        <dbReference type="ARBA" id="ARBA00023163"/>
    </source>
</evidence>